<dbReference type="SUPFAM" id="SSF51905">
    <property type="entry name" value="FAD/NAD(P)-binding domain"/>
    <property type="match status" value="2"/>
</dbReference>
<accession>A0ABV7RWX8</accession>
<dbReference type="PANTHER" id="PTHR40254">
    <property type="entry name" value="BLR0577 PROTEIN"/>
    <property type="match status" value="1"/>
</dbReference>
<dbReference type="InterPro" id="IPR052189">
    <property type="entry name" value="L-asp_N-monooxygenase_NS-form"/>
</dbReference>
<comment type="caution">
    <text evidence="2">The sequence shown here is derived from an EMBL/GenBank/DDBJ whole genome shotgun (WGS) entry which is preliminary data.</text>
</comment>
<organism evidence="2 3">
    <name type="scientific">Lysobacter cavernae</name>
    <dbReference type="NCBI Taxonomy" id="1685901"/>
    <lineage>
        <taxon>Bacteria</taxon>
        <taxon>Pseudomonadati</taxon>
        <taxon>Pseudomonadota</taxon>
        <taxon>Gammaproteobacteria</taxon>
        <taxon>Lysobacterales</taxon>
        <taxon>Lysobacteraceae</taxon>
        <taxon>Lysobacter</taxon>
    </lineage>
</organism>
<dbReference type="Pfam" id="PF13454">
    <property type="entry name" value="NAD_binding_9"/>
    <property type="match status" value="1"/>
</dbReference>
<gene>
    <name evidence="2" type="ORF">ACFOLC_15765</name>
</gene>
<name>A0ABV7RWX8_9GAMM</name>
<sequence>MRITIIGAGFSGCALATELARNAGAAVDICLVGVADSYGRGVAYGEARPEHLLNVRARDLGATADHPGEFADWLNLTERARHSFLPRLIYGEYLHSRLQAAAQLSLAALNRIEQEAIAVEREAGAFRIHLADGSDFLSDAVVLTLGALPPQPLAGVGPRLALHPSYLGWPWQNGLDGRGAIDRIDRNARVLIIGTGLTMADVVTTLQRRGHRGPITALSRHGLLPRAHTEAPGPSIALPPTVLQALNSHDLRQLVRALRTLSPIVPDWRALIDALRPYLQGFWRGLAPPQRARFLRHLRSYWEVLRHRLAPPLAAELETLRERGRLRVRAGRLLRARRSSDAVEVLIRERGFAHASSERFDVLIRATGFDTDLERTSHPLIAHLRESGLVSADPLGLGLNASPRFEALDAHGVPVRGLYALGPLLRAQLWEITAVPELRVAARQLARQLLSPQLRAAVATEASRSSKAMMCTS</sequence>
<dbReference type="InterPro" id="IPR038732">
    <property type="entry name" value="HpyO/CreE_NAD-binding"/>
</dbReference>
<proteinExistence type="predicted"/>
<dbReference type="Gene3D" id="3.50.50.60">
    <property type="entry name" value="FAD/NAD(P)-binding domain"/>
    <property type="match status" value="1"/>
</dbReference>
<dbReference type="EMBL" id="JBHRXK010000014">
    <property type="protein sequence ID" value="MFC3552461.1"/>
    <property type="molecule type" value="Genomic_DNA"/>
</dbReference>
<protein>
    <submittedName>
        <fullName evidence="2">FAD/NAD(P)-binding protein</fullName>
    </submittedName>
</protein>
<dbReference type="InterPro" id="IPR036188">
    <property type="entry name" value="FAD/NAD-bd_sf"/>
</dbReference>
<keyword evidence="3" id="KW-1185">Reference proteome</keyword>
<evidence type="ECO:0000313" key="2">
    <source>
        <dbReference type="EMBL" id="MFC3552461.1"/>
    </source>
</evidence>
<dbReference type="PANTHER" id="PTHR40254:SF1">
    <property type="entry name" value="BLR0577 PROTEIN"/>
    <property type="match status" value="1"/>
</dbReference>
<dbReference type="RefSeq" id="WP_386760222.1">
    <property type="nucleotide sequence ID" value="NZ_JBHRXK010000014.1"/>
</dbReference>
<feature type="domain" description="FAD-dependent urate hydroxylase HpyO/Asp monooxygenase CreE-like FAD/NAD(P)-binding" evidence="1">
    <location>
        <begin position="5"/>
        <end position="147"/>
    </location>
</feature>
<reference evidence="3" key="1">
    <citation type="journal article" date="2019" name="Int. J. Syst. Evol. Microbiol.">
        <title>The Global Catalogue of Microorganisms (GCM) 10K type strain sequencing project: providing services to taxonomists for standard genome sequencing and annotation.</title>
        <authorList>
            <consortium name="The Broad Institute Genomics Platform"/>
            <consortium name="The Broad Institute Genome Sequencing Center for Infectious Disease"/>
            <person name="Wu L."/>
            <person name="Ma J."/>
        </authorList>
    </citation>
    <scope>NUCLEOTIDE SEQUENCE [LARGE SCALE GENOMIC DNA]</scope>
    <source>
        <strain evidence="3">KCTC 42875</strain>
    </source>
</reference>
<evidence type="ECO:0000259" key="1">
    <source>
        <dbReference type="Pfam" id="PF13454"/>
    </source>
</evidence>
<dbReference type="Proteomes" id="UP001595740">
    <property type="component" value="Unassembled WGS sequence"/>
</dbReference>
<evidence type="ECO:0000313" key="3">
    <source>
        <dbReference type="Proteomes" id="UP001595740"/>
    </source>
</evidence>